<dbReference type="Proteomes" id="UP000244168">
    <property type="component" value="Unassembled WGS sequence"/>
</dbReference>
<feature type="transmembrane region" description="Helical" evidence="4">
    <location>
        <begin position="12"/>
        <end position="32"/>
    </location>
</feature>
<dbReference type="GO" id="GO:0003841">
    <property type="term" value="F:1-acylglycerol-3-phosphate O-acyltransferase activity"/>
    <property type="evidence" value="ECO:0007669"/>
    <property type="project" value="TreeGrafter"/>
</dbReference>
<keyword evidence="7" id="KW-1185">Reference proteome</keyword>
<dbReference type="GO" id="GO:0006654">
    <property type="term" value="P:phosphatidic acid biosynthetic process"/>
    <property type="evidence" value="ECO:0007669"/>
    <property type="project" value="TreeGrafter"/>
</dbReference>
<keyword evidence="4" id="KW-0812">Transmembrane</keyword>
<keyword evidence="3 6" id="KW-0012">Acyltransferase</keyword>
<comment type="caution">
    <text evidence="6">The sequence shown here is derived from an EMBL/GenBank/DDBJ whole genome shotgun (WGS) entry which is preliminary data.</text>
</comment>
<protein>
    <submittedName>
        <fullName evidence="6">1-acyl-sn-glycerol-3-phosphate acyltransferase</fullName>
    </submittedName>
</protein>
<comment type="pathway">
    <text evidence="1">Lipid metabolism.</text>
</comment>
<accession>A0A2T5JG15</accession>
<evidence type="ECO:0000256" key="3">
    <source>
        <dbReference type="ARBA" id="ARBA00023315"/>
    </source>
</evidence>
<keyword evidence="4" id="KW-1133">Transmembrane helix</keyword>
<keyword evidence="2 6" id="KW-0808">Transferase</keyword>
<reference evidence="6 7" key="1">
    <citation type="submission" date="2018-04" db="EMBL/GenBank/DDBJ databases">
        <title>Genomic Encyclopedia of Archaeal and Bacterial Type Strains, Phase II (KMG-II): from individual species to whole genera.</title>
        <authorList>
            <person name="Goeker M."/>
        </authorList>
    </citation>
    <scope>NUCLEOTIDE SEQUENCE [LARGE SCALE GENOMIC DNA]</scope>
    <source>
        <strain evidence="6 7">DSM 26809</strain>
    </source>
</reference>
<dbReference type="PANTHER" id="PTHR10434:SF11">
    <property type="entry name" value="1-ACYL-SN-GLYCEROL-3-PHOSPHATE ACYLTRANSFERASE"/>
    <property type="match status" value="1"/>
</dbReference>
<dbReference type="AlphaFoldDB" id="A0A2T5JG15"/>
<dbReference type="RefSeq" id="WP_107826767.1">
    <property type="nucleotide sequence ID" value="NZ_CP160205.1"/>
</dbReference>
<dbReference type="SMART" id="SM00563">
    <property type="entry name" value="PlsC"/>
    <property type="match status" value="1"/>
</dbReference>
<dbReference type="SUPFAM" id="SSF69593">
    <property type="entry name" value="Glycerol-3-phosphate (1)-acyltransferase"/>
    <property type="match status" value="1"/>
</dbReference>
<evidence type="ECO:0000256" key="2">
    <source>
        <dbReference type="ARBA" id="ARBA00022679"/>
    </source>
</evidence>
<keyword evidence="4" id="KW-0472">Membrane</keyword>
<feature type="domain" description="Phospholipid/glycerol acyltransferase" evidence="5">
    <location>
        <begin position="74"/>
        <end position="189"/>
    </location>
</feature>
<dbReference type="PANTHER" id="PTHR10434">
    <property type="entry name" value="1-ACYL-SN-GLYCEROL-3-PHOSPHATE ACYLTRANSFERASE"/>
    <property type="match status" value="1"/>
</dbReference>
<evidence type="ECO:0000313" key="7">
    <source>
        <dbReference type="Proteomes" id="UP000244168"/>
    </source>
</evidence>
<evidence type="ECO:0000259" key="5">
    <source>
        <dbReference type="SMART" id="SM00563"/>
    </source>
</evidence>
<proteinExistence type="predicted"/>
<dbReference type="InterPro" id="IPR002123">
    <property type="entry name" value="Plipid/glycerol_acylTrfase"/>
</dbReference>
<organism evidence="6 7">
    <name type="scientific">Mucilaginibacter yixingensis</name>
    <dbReference type="NCBI Taxonomy" id="1295612"/>
    <lineage>
        <taxon>Bacteria</taxon>
        <taxon>Pseudomonadati</taxon>
        <taxon>Bacteroidota</taxon>
        <taxon>Sphingobacteriia</taxon>
        <taxon>Sphingobacteriales</taxon>
        <taxon>Sphingobacteriaceae</taxon>
        <taxon>Mucilaginibacter</taxon>
    </lineage>
</organism>
<name>A0A2T5JG15_9SPHI</name>
<evidence type="ECO:0000313" key="6">
    <source>
        <dbReference type="EMBL" id="PTR01373.1"/>
    </source>
</evidence>
<dbReference type="Pfam" id="PF01553">
    <property type="entry name" value="Acyltransferase"/>
    <property type="match status" value="1"/>
</dbReference>
<dbReference type="EMBL" id="QAOQ01000001">
    <property type="protein sequence ID" value="PTR01373.1"/>
    <property type="molecule type" value="Genomic_DNA"/>
</dbReference>
<evidence type="ECO:0000256" key="4">
    <source>
        <dbReference type="SAM" id="Phobius"/>
    </source>
</evidence>
<dbReference type="OrthoDB" id="9803035at2"/>
<evidence type="ECO:0000256" key="1">
    <source>
        <dbReference type="ARBA" id="ARBA00005189"/>
    </source>
</evidence>
<dbReference type="CDD" id="cd07989">
    <property type="entry name" value="LPLAT_AGPAT-like"/>
    <property type="match status" value="1"/>
</dbReference>
<sequence length="244" mass="28304">MKRILKRAHSLVYQGFVILVFFLLWPLFYYYSRKPERYPVLNKLRGRVSFVSSALAGIFYKFHFETKIDWSRTYIICPNHTSNLDINAQNILIKNNYAFLGKDELLDNPVTRIFFKTVDIPVNRESNISSFRAFKKAEERLKNGTTMVIFPEGAIADHYPPQLIPFKNGPFRLAIALKIPIIPVTSPDIWKVLWDSGDQLGSRPGVCNIYIHKPIETAHLTIDDADKLKDEVYSLMKHKLENEI</sequence>
<gene>
    <name evidence="6" type="ORF">C8P68_101607</name>
</gene>